<protein>
    <submittedName>
        <fullName evidence="2">Uma2 family endonuclease</fullName>
    </submittedName>
</protein>
<dbReference type="AlphaFoldDB" id="A0A6M6BGY7"/>
<dbReference type="EMBL" id="CP053538">
    <property type="protein sequence ID" value="QJX47300.1"/>
    <property type="molecule type" value="Genomic_DNA"/>
</dbReference>
<dbReference type="InterPro" id="IPR008538">
    <property type="entry name" value="Uma2"/>
</dbReference>
<evidence type="ECO:0000259" key="1">
    <source>
        <dbReference type="Pfam" id="PF05685"/>
    </source>
</evidence>
<dbReference type="GO" id="GO:0004519">
    <property type="term" value="F:endonuclease activity"/>
    <property type="evidence" value="ECO:0007669"/>
    <property type="project" value="UniProtKB-KW"/>
</dbReference>
<keyword evidence="2" id="KW-0540">Nuclease</keyword>
<gene>
    <name evidence="2" type="ORF">HMJ29_10270</name>
</gene>
<dbReference type="Pfam" id="PF05685">
    <property type="entry name" value="Uma2"/>
    <property type="match status" value="1"/>
</dbReference>
<dbReference type="CDD" id="cd06260">
    <property type="entry name" value="DUF820-like"/>
    <property type="match status" value="1"/>
</dbReference>
<keyword evidence="2" id="KW-0255">Endonuclease</keyword>
<reference evidence="2 3" key="1">
    <citation type="submission" date="2020-05" db="EMBL/GenBank/DDBJ databases">
        <title>Complete genome sequence of Hymenobacter sp. TS19 in Coasted Sand Dune.</title>
        <authorList>
            <person name="Lee J.-H."/>
            <person name="Jung J.-H."/>
            <person name="Jeong S."/>
            <person name="Zhao L."/>
            <person name="Kim M.-K."/>
            <person name="Seo H.-S."/>
            <person name="Lim S."/>
        </authorList>
    </citation>
    <scope>NUCLEOTIDE SEQUENCE [LARGE SCALE GENOMIC DNA]</scope>
    <source>
        <strain evidence="2 3">TS19</strain>
    </source>
</reference>
<keyword evidence="3" id="KW-1185">Reference proteome</keyword>
<dbReference type="InterPro" id="IPR012296">
    <property type="entry name" value="Nuclease_put_TT1808"/>
</dbReference>
<dbReference type="PANTHER" id="PTHR36558">
    <property type="entry name" value="GLR1098 PROTEIN"/>
    <property type="match status" value="1"/>
</dbReference>
<dbReference type="Proteomes" id="UP000501623">
    <property type="component" value="Chromosome"/>
</dbReference>
<dbReference type="Gene3D" id="3.90.1570.10">
    <property type="entry name" value="tt1808, chain A"/>
    <property type="match status" value="1"/>
</dbReference>
<dbReference type="PANTHER" id="PTHR36558:SF1">
    <property type="entry name" value="RESTRICTION ENDONUCLEASE DOMAIN-CONTAINING PROTEIN-RELATED"/>
    <property type="match status" value="1"/>
</dbReference>
<dbReference type="RefSeq" id="WP_171591392.1">
    <property type="nucleotide sequence ID" value="NZ_CP053538.1"/>
</dbReference>
<accession>A0A6M6BGY7</accession>
<evidence type="ECO:0000313" key="3">
    <source>
        <dbReference type="Proteomes" id="UP000501623"/>
    </source>
</evidence>
<evidence type="ECO:0000313" key="2">
    <source>
        <dbReference type="EMBL" id="QJX47300.1"/>
    </source>
</evidence>
<dbReference type="InterPro" id="IPR011335">
    <property type="entry name" value="Restrct_endonuc-II-like"/>
</dbReference>
<dbReference type="SUPFAM" id="SSF52980">
    <property type="entry name" value="Restriction endonuclease-like"/>
    <property type="match status" value="1"/>
</dbReference>
<organism evidence="2 3">
    <name type="scientific">Hymenobacter taeanensis</name>
    <dbReference type="NCBI Taxonomy" id="2735321"/>
    <lineage>
        <taxon>Bacteria</taxon>
        <taxon>Pseudomonadati</taxon>
        <taxon>Bacteroidota</taxon>
        <taxon>Cytophagia</taxon>
        <taxon>Cytophagales</taxon>
        <taxon>Hymenobacteraceae</taxon>
        <taxon>Hymenobacter</taxon>
    </lineage>
</organism>
<sequence length="199" mass="22985">MLQPASATFRLYTVQEYQQLEVMSDVRHEFYRGEIQAMSGATADHNTIVLRTASRLLVGAESRGCRVFTESIQLEVAEGHYTYPDVMVTRHDEDVQAERTMKHPVLLIEVLSPSTAERDRVRKMFRYQRLPSLRHYLLISQQYQAVEWYHRPAEGAEWQRQLLTMPDEAVEIPKLAIKLPLADIYANLRIPLVTDNDAG</sequence>
<name>A0A6M6BGY7_9BACT</name>
<keyword evidence="2" id="KW-0378">Hydrolase</keyword>
<feature type="domain" description="Putative restriction endonuclease" evidence="1">
    <location>
        <begin position="14"/>
        <end position="172"/>
    </location>
</feature>
<proteinExistence type="predicted"/>
<dbReference type="KEGG" id="hts:HMJ29_10270"/>